<reference evidence="1" key="1">
    <citation type="journal article" date="2013" name="Nature">
        <title>Draft genome of the wheat A-genome progenitor Triticum urartu.</title>
        <authorList>
            <person name="Ling H.Q."/>
            <person name="Zhao S."/>
            <person name="Liu D."/>
            <person name="Wang J."/>
            <person name="Sun H."/>
            <person name="Zhang C."/>
            <person name="Fan H."/>
            <person name="Li D."/>
            <person name="Dong L."/>
            <person name="Tao Y."/>
            <person name="Gao C."/>
            <person name="Wu H."/>
            <person name="Li Y."/>
            <person name="Cui Y."/>
            <person name="Guo X."/>
            <person name="Zheng S."/>
            <person name="Wang B."/>
            <person name="Yu K."/>
            <person name="Liang Q."/>
            <person name="Yang W."/>
            <person name="Lou X."/>
            <person name="Chen J."/>
            <person name="Feng M."/>
            <person name="Jian J."/>
            <person name="Zhang X."/>
            <person name="Luo G."/>
            <person name="Jiang Y."/>
            <person name="Liu J."/>
            <person name="Wang Z."/>
            <person name="Sha Y."/>
            <person name="Zhang B."/>
            <person name="Wu H."/>
            <person name="Tang D."/>
            <person name="Shen Q."/>
            <person name="Xue P."/>
            <person name="Zou S."/>
            <person name="Wang X."/>
            <person name="Liu X."/>
            <person name="Wang F."/>
            <person name="Yang Y."/>
            <person name="An X."/>
            <person name="Dong Z."/>
            <person name="Zhang K."/>
            <person name="Zhang X."/>
            <person name="Luo M.C."/>
            <person name="Dvorak J."/>
            <person name="Tong Y."/>
            <person name="Wang J."/>
            <person name="Yang H."/>
            <person name="Li Z."/>
            <person name="Wang D."/>
            <person name="Zhang A."/>
            <person name="Wang J."/>
        </authorList>
    </citation>
    <scope>NUCLEOTIDE SEQUENCE</scope>
</reference>
<proteinExistence type="predicted"/>
<gene>
    <name evidence="1" type="ORF">TRIUR3_01421</name>
</gene>
<organism evidence="1">
    <name type="scientific">Triticum urartu</name>
    <name type="common">Red wild einkorn</name>
    <name type="synonym">Crithodium urartu</name>
    <dbReference type="NCBI Taxonomy" id="4572"/>
    <lineage>
        <taxon>Eukaryota</taxon>
        <taxon>Viridiplantae</taxon>
        <taxon>Streptophyta</taxon>
        <taxon>Embryophyta</taxon>
        <taxon>Tracheophyta</taxon>
        <taxon>Spermatophyta</taxon>
        <taxon>Magnoliopsida</taxon>
        <taxon>Liliopsida</taxon>
        <taxon>Poales</taxon>
        <taxon>Poaceae</taxon>
        <taxon>BOP clade</taxon>
        <taxon>Pooideae</taxon>
        <taxon>Triticodae</taxon>
        <taxon>Triticeae</taxon>
        <taxon>Triticinae</taxon>
        <taxon>Triticum</taxon>
    </lineage>
</organism>
<protein>
    <submittedName>
        <fullName evidence="1">Uncharacterized protein</fullName>
    </submittedName>
</protein>
<evidence type="ECO:0000313" key="1">
    <source>
        <dbReference type="EMBL" id="EMS50709.1"/>
    </source>
</evidence>
<sequence>MATGFQVYVYAVITRLLTTRMVASKVVLKILTYPNQRNVAYATIQSIDLETKIQKKHNGVAAELFFGWMKN</sequence>
<dbReference type="EMBL" id="KD228294">
    <property type="protein sequence ID" value="EMS50709.1"/>
    <property type="molecule type" value="Genomic_DNA"/>
</dbReference>
<dbReference type="AlphaFoldDB" id="M7ZRI4"/>
<name>M7ZRI4_TRIUA</name>
<accession>M7ZRI4</accession>